<accession>A0A9P0ZVX8</accession>
<evidence type="ECO:0000256" key="1">
    <source>
        <dbReference type="ARBA" id="ARBA00009737"/>
    </source>
</evidence>
<evidence type="ECO:0000313" key="2">
    <source>
        <dbReference type="EMBL" id="CAH9117291.1"/>
    </source>
</evidence>
<dbReference type="Proteomes" id="UP001152484">
    <property type="component" value="Unassembled WGS sequence"/>
</dbReference>
<dbReference type="PANTHER" id="PTHR33732:SF2">
    <property type="entry name" value="REF_SRPP-LIKE PROTEIN"/>
    <property type="match status" value="1"/>
</dbReference>
<evidence type="ECO:0000313" key="3">
    <source>
        <dbReference type="Proteomes" id="UP001152484"/>
    </source>
</evidence>
<proteinExistence type="inferred from homology"/>
<organism evidence="2 3">
    <name type="scientific">Cuscuta europaea</name>
    <name type="common">European dodder</name>
    <dbReference type="NCBI Taxonomy" id="41803"/>
    <lineage>
        <taxon>Eukaryota</taxon>
        <taxon>Viridiplantae</taxon>
        <taxon>Streptophyta</taxon>
        <taxon>Embryophyta</taxon>
        <taxon>Tracheophyta</taxon>
        <taxon>Spermatophyta</taxon>
        <taxon>Magnoliopsida</taxon>
        <taxon>eudicotyledons</taxon>
        <taxon>Gunneridae</taxon>
        <taxon>Pentapetalae</taxon>
        <taxon>asterids</taxon>
        <taxon>lamiids</taxon>
        <taxon>Solanales</taxon>
        <taxon>Convolvulaceae</taxon>
        <taxon>Cuscuteae</taxon>
        <taxon>Cuscuta</taxon>
        <taxon>Cuscuta subgen. Cuscuta</taxon>
    </lineage>
</organism>
<dbReference type="AlphaFoldDB" id="A0A9P0ZVX8"/>
<comment type="caution">
    <text evidence="2">The sequence shown here is derived from an EMBL/GenBank/DDBJ whole genome shotgun (WGS) entry which is preliminary data.</text>
</comment>
<comment type="similarity">
    <text evidence="1">Belongs to the REF/SRPP family.</text>
</comment>
<evidence type="ECO:0008006" key="4">
    <source>
        <dbReference type="Google" id="ProtNLM"/>
    </source>
</evidence>
<protein>
    <recommendedName>
        <fullName evidence="4">REF/SRPP-like protein</fullName>
    </recommendedName>
</protein>
<gene>
    <name evidence="2" type="ORF">CEURO_LOCUS21486</name>
</gene>
<name>A0A9P0ZVX8_CUSEU</name>
<dbReference type="OrthoDB" id="1901372at2759"/>
<sequence>MDSEKIEMEKRERKLKHLGFVKVITFNAVVLVSNLYEYAKQNSGPLKSTVGTVENAVTTVVKPVYEKLKDVPNDFLVFLDKKVDAATETFNERAPPMVKTLVNQAQIIVVSVSHVAQDLIEEARLAGPRAAINHAGQMSKQFGVNQLAVIWYHVNLSPTLHGVAVVAASMAAHSSEKYNKLVKDMKAKGYDIFSYAPLIPVEEICKAYKQVEATATKKDDDTSSESSTE</sequence>
<keyword evidence="3" id="KW-1185">Reference proteome</keyword>
<dbReference type="InterPro" id="IPR008802">
    <property type="entry name" value="REF"/>
</dbReference>
<reference evidence="2" key="1">
    <citation type="submission" date="2022-07" db="EMBL/GenBank/DDBJ databases">
        <authorList>
            <person name="Macas J."/>
            <person name="Novak P."/>
            <person name="Neumann P."/>
        </authorList>
    </citation>
    <scope>NUCLEOTIDE SEQUENCE</scope>
</reference>
<dbReference type="Pfam" id="PF05755">
    <property type="entry name" value="REF"/>
    <property type="match status" value="1"/>
</dbReference>
<dbReference type="PANTHER" id="PTHR33732">
    <property type="entry name" value="REF/SRPP-LIKE PROTEIN OS05G0151300/LOC_OS05G05940"/>
    <property type="match status" value="1"/>
</dbReference>
<dbReference type="EMBL" id="CAMAPE010000073">
    <property type="protein sequence ID" value="CAH9117291.1"/>
    <property type="molecule type" value="Genomic_DNA"/>
</dbReference>